<dbReference type="SUPFAM" id="SSF51556">
    <property type="entry name" value="Metallo-dependent hydrolases"/>
    <property type="match status" value="1"/>
</dbReference>
<dbReference type="PANTHER" id="PTHR22642">
    <property type="entry name" value="IMIDAZOLONEPROPIONASE"/>
    <property type="match status" value="1"/>
</dbReference>
<dbReference type="InterPro" id="IPR033932">
    <property type="entry name" value="YtcJ-like"/>
</dbReference>
<protein>
    <submittedName>
        <fullName evidence="2">Amidohydrolase</fullName>
    </submittedName>
</protein>
<gene>
    <name evidence="2" type="ORF">E1163_10820</name>
</gene>
<dbReference type="RefSeq" id="WP_155171541.1">
    <property type="nucleotide sequence ID" value="NZ_BAAAFL010000016.1"/>
</dbReference>
<dbReference type="SUPFAM" id="SSF51338">
    <property type="entry name" value="Composite domain of metallo-dependent hydrolases"/>
    <property type="match status" value="1"/>
</dbReference>
<dbReference type="PROSITE" id="PS51257">
    <property type="entry name" value="PROKAR_LIPOPROTEIN"/>
    <property type="match status" value="1"/>
</dbReference>
<dbReference type="Gene3D" id="2.30.40.10">
    <property type="entry name" value="Urease, subunit C, domain 1"/>
    <property type="match status" value="1"/>
</dbReference>
<dbReference type="InterPro" id="IPR011059">
    <property type="entry name" value="Metal-dep_hydrolase_composite"/>
</dbReference>
<dbReference type="PANTHER" id="PTHR22642:SF2">
    <property type="entry name" value="PROTEIN LONG AFTER FAR-RED 3"/>
    <property type="match status" value="1"/>
</dbReference>
<dbReference type="EMBL" id="SMLW01000514">
    <property type="protein sequence ID" value="MTI25436.1"/>
    <property type="molecule type" value="Genomic_DNA"/>
</dbReference>
<evidence type="ECO:0000313" key="3">
    <source>
        <dbReference type="Proteomes" id="UP000798808"/>
    </source>
</evidence>
<dbReference type="Pfam" id="PF07969">
    <property type="entry name" value="Amidohydro_3"/>
    <property type="match status" value="1"/>
</dbReference>
<dbReference type="InterPro" id="IPR013108">
    <property type="entry name" value="Amidohydro_3"/>
</dbReference>
<feature type="domain" description="Amidohydrolase 3" evidence="1">
    <location>
        <begin position="77"/>
        <end position="573"/>
    </location>
</feature>
<accession>A0ABW9RP20</accession>
<reference evidence="2 3" key="1">
    <citation type="submission" date="2019-02" db="EMBL/GenBank/DDBJ databases">
        <authorList>
            <person name="Goldberg S.R."/>
            <person name="Haltli B.A."/>
            <person name="Correa H."/>
            <person name="Russell K.G."/>
        </authorList>
    </citation>
    <scope>NUCLEOTIDE SEQUENCE [LARGE SCALE GENOMIC DNA]</scope>
    <source>
        <strain evidence="2 3">JCM 16186</strain>
    </source>
</reference>
<keyword evidence="3" id="KW-1185">Reference proteome</keyword>
<evidence type="ECO:0000313" key="2">
    <source>
        <dbReference type="EMBL" id="MTI25436.1"/>
    </source>
</evidence>
<dbReference type="Gene3D" id="3.20.20.140">
    <property type="entry name" value="Metal-dependent hydrolases"/>
    <property type="match status" value="1"/>
</dbReference>
<proteinExistence type="predicted"/>
<comment type="caution">
    <text evidence="2">The sequence shown here is derived from an EMBL/GenBank/DDBJ whole genome shotgun (WGS) entry which is preliminary data.</text>
</comment>
<dbReference type="Proteomes" id="UP000798808">
    <property type="component" value="Unassembled WGS sequence"/>
</dbReference>
<evidence type="ECO:0000259" key="1">
    <source>
        <dbReference type="Pfam" id="PF07969"/>
    </source>
</evidence>
<dbReference type="CDD" id="cd01300">
    <property type="entry name" value="YtcJ_like"/>
    <property type="match status" value="1"/>
</dbReference>
<sequence length="578" mass="64063">MKLNQKTLVVYLLSLLSVFSCSKQKEEVKADTVIKGGTIYTMNTDQPKVEAVAVQNGKIIFAGLAKEAEAYIGDSTQVLDLKGQTMTPGFIEGHGHFMGLGYNELNLNLLDVKSYDELVERVKEAVAKAQPGQWITGRGWHQSKWTPSPEPSVKGFQTHQKLSEISPDNPVFLRHASGHAGFANAKAMEIAGVLQMSNESMEAGEVEGGEIIRDELGNPTGIFNETAMGLIAQHIPETTPEKDRQALELAVKACHAHGITSFHDAGVGREHIALFKEAKENGTLGVRLYVMLTGWDRELLEEWYKKGPEVDTTDHLLTIRSVKLNCDGALGSRGAWLLEEYTDRPGHFGHETLPMEFVYTTSQKALKSGFQVCSHAIGDRANKEILDRYEKAFKENPEAADNHRFRIEHAQHLHPEDIPRFAELGVIPAMQAIHMSSDRPWAIDRLGEKRIQEGAYVWQELLKSGARIVNGTDVPVEPVNPIACFYASVSRKTLDGSPEGGYEPEQKMTREQALRSYTLDAAYGAFEEDVKGSIEPGKLADFTVFSQDIMTVPEEELLKTTVEMTIVGGDVVYRKVDL</sequence>
<name>A0ABW9RP20_9BACT</name>
<dbReference type="InterPro" id="IPR032466">
    <property type="entry name" value="Metal_Hydrolase"/>
</dbReference>
<organism evidence="2 3">
    <name type="scientific">Fulvivirga kasyanovii</name>
    <dbReference type="NCBI Taxonomy" id="396812"/>
    <lineage>
        <taxon>Bacteria</taxon>
        <taxon>Pseudomonadati</taxon>
        <taxon>Bacteroidota</taxon>
        <taxon>Cytophagia</taxon>
        <taxon>Cytophagales</taxon>
        <taxon>Fulvivirgaceae</taxon>
        <taxon>Fulvivirga</taxon>
    </lineage>
</organism>
<dbReference type="Gene3D" id="3.10.310.70">
    <property type="match status" value="1"/>
</dbReference>